<feature type="transmembrane region" description="Helical" evidence="1">
    <location>
        <begin position="20"/>
        <end position="42"/>
    </location>
</feature>
<reference evidence="2" key="1">
    <citation type="submission" date="2014-11" db="EMBL/GenBank/DDBJ databases">
        <authorList>
            <person name="Amaro Gonzalez C."/>
        </authorList>
    </citation>
    <scope>NUCLEOTIDE SEQUENCE</scope>
</reference>
<organism evidence="2">
    <name type="scientific">Anguilla anguilla</name>
    <name type="common">European freshwater eel</name>
    <name type="synonym">Muraena anguilla</name>
    <dbReference type="NCBI Taxonomy" id="7936"/>
    <lineage>
        <taxon>Eukaryota</taxon>
        <taxon>Metazoa</taxon>
        <taxon>Chordata</taxon>
        <taxon>Craniata</taxon>
        <taxon>Vertebrata</taxon>
        <taxon>Euteleostomi</taxon>
        <taxon>Actinopterygii</taxon>
        <taxon>Neopterygii</taxon>
        <taxon>Teleostei</taxon>
        <taxon>Anguilliformes</taxon>
        <taxon>Anguillidae</taxon>
        <taxon>Anguilla</taxon>
    </lineage>
</organism>
<dbReference type="EMBL" id="GBXM01002021">
    <property type="protein sequence ID" value="JAI06557.1"/>
    <property type="molecule type" value="Transcribed_RNA"/>
</dbReference>
<accession>A0A0E9XVV9</accession>
<proteinExistence type="predicted"/>
<evidence type="ECO:0000313" key="2">
    <source>
        <dbReference type="EMBL" id="JAI06557.1"/>
    </source>
</evidence>
<dbReference type="AlphaFoldDB" id="A0A0E9XVV9"/>
<sequence>MSSIYKYIYIKLQYIKVQPFKVTVCVTIYYITQTATLIFFLAKQNSNYNLHKNTKRGNTRDVVCV</sequence>
<name>A0A0E9XVV9_ANGAN</name>
<evidence type="ECO:0000256" key="1">
    <source>
        <dbReference type="SAM" id="Phobius"/>
    </source>
</evidence>
<reference evidence="2" key="2">
    <citation type="journal article" date="2015" name="Fish Shellfish Immunol.">
        <title>Early steps in the European eel (Anguilla anguilla)-Vibrio vulnificus interaction in the gills: Role of the RtxA13 toxin.</title>
        <authorList>
            <person name="Callol A."/>
            <person name="Pajuelo D."/>
            <person name="Ebbesson L."/>
            <person name="Teles M."/>
            <person name="MacKenzie S."/>
            <person name="Amaro C."/>
        </authorList>
    </citation>
    <scope>NUCLEOTIDE SEQUENCE</scope>
</reference>
<protein>
    <submittedName>
        <fullName evidence="2">Uncharacterized protein</fullName>
    </submittedName>
</protein>
<keyword evidence="1" id="KW-0472">Membrane</keyword>
<keyword evidence="1" id="KW-0812">Transmembrane</keyword>
<keyword evidence="1" id="KW-1133">Transmembrane helix</keyword>